<feature type="domain" description="D-alanyl-D-alanine carboxypeptidase-like core" evidence="2">
    <location>
        <begin position="96"/>
        <end position="174"/>
    </location>
</feature>
<dbReference type="GO" id="GO:0006508">
    <property type="term" value="P:proteolysis"/>
    <property type="evidence" value="ECO:0007669"/>
    <property type="project" value="InterPro"/>
</dbReference>
<dbReference type="CDD" id="cd14846">
    <property type="entry name" value="Peptidase_M15_like"/>
    <property type="match status" value="1"/>
</dbReference>
<dbReference type="GO" id="GO:0008233">
    <property type="term" value="F:peptidase activity"/>
    <property type="evidence" value="ECO:0007669"/>
    <property type="project" value="InterPro"/>
</dbReference>
<dbReference type="InterPro" id="IPR009045">
    <property type="entry name" value="Zn_M74/Hedgehog-like"/>
</dbReference>
<gene>
    <name evidence="3" type="ORF">ABFY20_10580</name>
</gene>
<dbReference type="SUPFAM" id="SSF55166">
    <property type="entry name" value="Hedgehog/DD-peptidase"/>
    <property type="match status" value="1"/>
</dbReference>
<dbReference type="EMBL" id="CP162511">
    <property type="protein sequence ID" value="XDI03798.1"/>
    <property type="molecule type" value="Genomic_DNA"/>
</dbReference>
<accession>A0AB39BBZ6</accession>
<organism evidence="3">
    <name type="scientific">Herbiconiux sp. A18JL235</name>
    <dbReference type="NCBI Taxonomy" id="3152363"/>
    <lineage>
        <taxon>Bacteria</taxon>
        <taxon>Bacillati</taxon>
        <taxon>Actinomycetota</taxon>
        <taxon>Actinomycetes</taxon>
        <taxon>Micrococcales</taxon>
        <taxon>Microbacteriaceae</taxon>
        <taxon>Herbiconiux</taxon>
    </lineage>
</organism>
<dbReference type="Pfam" id="PF02557">
    <property type="entry name" value="VanY"/>
    <property type="match status" value="1"/>
</dbReference>
<dbReference type="AlphaFoldDB" id="A0AB39BBZ6"/>
<feature type="region of interest" description="Disordered" evidence="1">
    <location>
        <begin position="1"/>
        <end position="21"/>
    </location>
</feature>
<evidence type="ECO:0000313" key="3">
    <source>
        <dbReference type="EMBL" id="XDI03798.1"/>
    </source>
</evidence>
<feature type="region of interest" description="Disordered" evidence="1">
    <location>
        <begin position="48"/>
        <end position="71"/>
    </location>
</feature>
<sequence>MFPLHLRSSSRSGRAGRSGRAASRPPLVAVAFGAALLLASCSGTVTAGPGAAPAPSVEAQPGLGDDDGGLGADDGVVPFGESVSLRDDVAAMTGLTPELRDALERAEAAAVADRGLRFTFVDGWRSVGYQEELFERAVQKYGSEAEAARWVKRGDDSKHVTGEAVDLETADAMDWLNRFGDEFGLCQVYTNELWHFELTADDAGECPPQLRDGSAG</sequence>
<dbReference type="Gene3D" id="3.30.1380.10">
    <property type="match status" value="1"/>
</dbReference>
<dbReference type="InterPro" id="IPR003709">
    <property type="entry name" value="VanY-like_core_dom"/>
</dbReference>
<dbReference type="RefSeq" id="WP_368496216.1">
    <property type="nucleotide sequence ID" value="NZ_CP162511.1"/>
</dbReference>
<proteinExistence type="predicted"/>
<protein>
    <submittedName>
        <fullName evidence="3">M15 family metallopeptidase</fullName>
    </submittedName>
</protein>
<evidence type="ECO:0000256" key="1">
    <source>
        <dbReference type="SAM" id="MobiDB-lite"/>
    </source>
</evidence>
<name>A0AB39BBZ6_9MICO</name>
<feature type="compositionally biased region" description="Low complexity" evidence="1">
    <location>
        <begin position="7"/>
        <end position="21"/>
    </location>
</feature>
<feature type="compositionally biased region" description="Low complexity" evidence="1">
    <location>
        <begin position="48"/>
        <end position="57"/>
    </location>
</feature>
<reference evidence="3" key="1">
    <citation type="submission" date="2024-05" db="EMBL/GenBank/DDBJ databases">
        <title>Herbiconiux sp. A18JL235.</title>
        <authorList>
            <person name="Zhang G."/>
        </authorList>
    </citation>
    <scope>NUCLEOTIDE SEQUENCE</scope>
    <source>
        <strain evidence="3">A18JL235</strain>
    </source>
</reference>
<evidence type="ECO:0000259" key="2">
    <source>
        <dbReference type="Pfam" id="PF02557"/>
    </source>
</evidence>